<dbReference type="PANTHER" id="PTHR21660">
    <property type="entry name" value="THIOESTERASE SUPERFAMILY MEMBER-RELATED"/>
    <property type="match status" value="1"/>
</dbReference>
<comment type="similarity">
    <text evidence="1">Belongs to the thioesterase PaaI family.</text>
</comment>
<dbReference type="EMBL" id="MAAO01000002">
    <property type="protein sequence ID" value="OUR99932.1"/>
    <property type="molecule type" value="Genomic_DNA"/>
</dbReference>
<proteinExistence type="inferred from homology"/>
<dbReference type="Proteomes" id="UP000196531">
    <property type="component" value="Unassembled WGS sequence"/>
</dbReference>
<dbReference type="GO" id="GO:0047617">
    <property type="term" value="F:fatty acyl-CoA hydrolase activity"/>
    <property type="evidence" value="ECO:0007669"/>
    <property type="project" value="InterPro"/>
</dbReference>
<accession>A0A1Y5FCK0</accession>
<dbReference type="NCBIfam" id="TIGR00369">
    <property type="entry name" value="unchar_dom_1"/>
    <property type="match status" value="1"/>
</dbReference>
<dbReference type="InterPro" id="IPR006683">
    <property type="entry name" value="Thioestr_dom"/>
</dbReference>
<dbReference type="CDD" id="cd03443">
    <property type="entry name" value="PaaI_thioesterase"/>
    <property type="match status" value="1"/>
</dbReference>
<dbReference type="AlphaFoldDB" id="A0A1Y5FCK0"/>
<evidence type="ECO:0000313" key="4">
    <source>
        <dbReference type="EMBL" id="OUR99932.1"/>
    </source>
</evidence>
<comment type="caution">
    <text evidence="4">The sequence shown here is derived from an EMBL/GenBank/DDBJ whole genome shotgun (WGS) entry which is preliminary data.</text>
</comment>
<gene>
    <name evidence="4" type="ORF">A9Q84_02560</name>
</gene>
<keyword evidence="2" id="KW-0378">Hydrolase</keyword>
<protein>
    <recommendedName>
        <fullName evidence="3">Thioesterase domain-containing protein</fullName>
    </recommendedName>
</protein>
<organism evidence="4 5">
    <name type="scientific">Halobacteriovorax marinus</name>
    <dbReference type="NCBI Taxonomy" id="97084"/>
    <lineage>
        <taxon>Bacteria</taxon>
        <taxon>Pseudomonadati</taxon>
        <taxon>Bdellovibrionota</taxon>
        <taxon>Bacteriovoracia</taxon>
        <taxon>Bacteriovoracales</taxon>
        <taxon>Halobacteriovoraceae</taxon>
        <taxon>Halobacteriovorax</taxon>
    </lineage>
</organism>
<evidence type="ECO:0000259" key="3">
    <source>
        <dbReference type="Pfam" id="PF03061"/>
    </source>
</evidence>
<dbReference type="Pfam" id="PF03061">
    <property type="entry name" value="4HBT"/>
    <property type="match status" value="1"/>
</dbReference>
<reference evidence="5" key="1">
    <citation type="journal article" date="2017" name="Proc. Natl. Acad. Sci. U.S.A.">
        <title>Simulation of Deepwater Horizon oil plume reveals substrate specialization within a complex community of hydrocarbon-degraders.</title>
        <authorList>
            <person name="Hu P."/>
            <person name="Dubinsky E.A."/>
            <person name="Probst A.J."/>
            <person name="Wang J."/>
            <person name="Sieber C.M.K."/>
            <person name="Tom L.M."/>
            <person name="Gardinali P."/>
            <person name="Banfield J.F."/>
            <person name="Atlas R.M."/>
            <person name="Andersen G.L."/>
        </authorList>
    </citation>
    <scope>NUCLEOTIDE SEQUENCE [LARGE SCALE GENOMIC DNA]</scope>
</reference>
<sequence length="146" mass="15908">MTPQELGILFKKISKYDQTMGLEFKMIGPGEIEYTLEITDKHLSSPETCHGAVLAGMMDCVLGLTVLSHSVTLDKLCSTVEFKTNFITPAKLGDVLIGTAQLDYVGKTLVVCNGTILSKNDGRMVAKGMGTFNLYPLSKKDLAKWS</sequence>
<dbReference type="InterPro" id="IPR029069">
    <property type="entry name" value="HotDog_dom_sf"/>
</dbReference>
<dbReference type="PANTHER" id="PTHR21660:SF1">
    <property type="entry name" value="ACYL-COENZYME A THIOESTERASE 13"/>
    <property type="match status" value="1"/>
</dbReference>
<dbReference type="SUPFAM" id="SSF54637">
    <property type="entry name" value="Thioesterase/thiol ester dehydrase-isomerase"/>
    <property type="match status" value="1"/>
</dbReference>
<evidence type="ECO:0000256" key="2">
    <source>
        <dbReference type="ARBA" id="ARBA00022801"/>
    </source>
</evidence>
<feature type="domain" description="Thioesterase" evidence="3">
    <location>
        <begin position="48"/>
        <end position="123"/>
    </location>
</feature>
<dbReference type="InterPro" id="IPR039298">
    <property type="entry name" value="ACOT13"/>
</dbReference>
<name>A0A1Y5FCK0_9BACT</name>
<evidence type="ECO:0000256" key="1">
    <source>
        <dbReference type="ARBA" id="ARBA00008324"/>
    </source>
</evidence>
<evidence type="ECO:0000313" key="5">
    <source>
        <dbReference type="Proteomes" id="UP000196531"/>
    </source>
</evidence>
<dbReference type="InterPro" id="IPR003736">
    <property type="entry name" value="PAAI_dom"/>
</dbReference>
<dbReference type="Gene3D" id="3.10.129.10">
    <property type="entry name" value="Hotdog Thioesterase"/>
    <property type="match status" value="1"/>
</dbReference>